<organism evidence="1 2">
    <name type="scientific">Setaria digitata</name>
    <dbReference type="NCBI Taxonomy" id="48799"/>
    <lineage>
        <taxon>Eukaryota</taxon>
        <taxon>Metazoa</taxon>
        <taxon>Ecdysozoa</taxon>
        <taxon>Nematoda</taxon>
        <taxon>Chromadorea</taxon>
        <taxon>Rhabditida</taxon>
        <taxon>Spirurina</taxon>
        <taxon>Spiruromorpha</taxon>
        <taxon>Filarioidea</taxon>
        <taxon>Setariidae</taxon>
        <taxon>Setaria</taxon>
    </lineage>
</organism>
<evidence type="ECO:0000313" key="2">
    <source>
        <dbReference type="WBParaSite" id="sdigi.contig42.g2700.t1"/>
    </source>
</evidence>
<sequence length="193" mass="21187">MDGSMLRMDKNEVMTTGIQEDSARNSLQNVVKVSSFKGATAECSGRIEFEISRIDDLSSLNISSKVSTQSPAACAMKCYETANCVLAAYVPSRNDESTKATCMLTSNSECDYTISAVTELTRIRQAEVVEPALSVGQCAEICWRYNCTVSQYDYKSNLCSLTSIKGQDDCPKEMPIAVESDELVLLKCVRCFT</sequence>
<keyword evidence="1" id="KW-1185">Reference proteome</keyword>
<dbReference type="WBParaSite" id="sdigi.contig42.g2700.t1">
    <property type="protein sequence ID" value="sdigi.contig42.g2700.t1"/>
    <property type="gene ID" value="sdigi.contig42.g2700"/>
</dbReference>
<protein>
    <submittedName>
        <fullName evidence="2">Apple domain-containing protein</fullName>
    </submittedName>
</protein>
<dbReference type="AlphaFoldDB" id="A0A915PU30"/>
<name>A0A915PU30_9BILA</name>
<dbReference type="Proteomes" id="UP000887581">
    <property type="component" value="Unplaced"/>
</dbReference>
<accession>A0A915PU30</accession>
<evidence type="ECO:0000313" key="1">
    <source>
        <dbReference type="Proteomes" id="UP000887581"/>
    </source>
</evidence>
<proteinExistence type="predicted"/>
<reference evidence="2" key="1">
    <citation type="submission" date="2022-11" db="UniProtKB">
        <authorList>
            <consortium name="WormBaseParasite"/>
        </authorList>
    </citation>
    <scope>IDENTIFICATION</scope>
</reference>